<gene>
    <name evidence="13" type="primary">cydB</name>
    <name evidence="13" type="ORF">U2I54_19580</name>
</gene>
<evidence type="ECO:0000256" key="2">
    <source>
        <dbReference type="ARBA" id="ARBA00007543"/>
    </source>
</evidence>
<evidence type="ECO:0000256" key="4">
    <source>
        <dbReference type="ARBA" id="ARBA00022475"/>
    </source>
</evidence>
<evidence type="ECO:0000256" key="1">
    <source>
        <dbReference type="ARBA" id="ARBA00004651"/>
    </source>
</evidence>
<dbReference type="InterPro" id="IPR003317">
    <property type="entry name" value="Cyt-d_oxidase_su2"/>
</dbReference>
<feature type="transmembrane region" description="Helical" evidence="12">
    <location>
        <begin position="229"/>
        <end position="247"/>
    </location>
</feature>
<evidence type="ECO:0000313" key="14">
    <source>
        <dbReference type="Proteomes" id="UP001291930"/>
    </source>
</evidence>
<keyword evidence="6 12" id="KW-0812">Transmembrane</keyword>
<feature type="transmembrane region" description="Helical" evidence="12">
    <location>
        <begin position="306"/>
        <end position="326"/>
    </location>
</feature>
<evidence type="ECO:0000256" key="11">
    <source>
        <dbReference type="ARBA" id="ARBA00023136"/>
    </source>
</evidence>
<evidence type="ECO:0000256" key="6">
    <source>
        <dbReference type="ARBA" id="ARBA00022692"/>
    </source>
</evidence>
<sequence length="338" mass="37936">MLSLNELWFLIISTLFIGFFVLEGFDFGVGTVSRFLGENDLEKRIYLNTIGPFWHANEVWLVCAGGAMFAAFPHWYATLFSGFYIPFVFILLALIIRGVAFKFRGKIESHKWKGIWDWGILIGSVLPPLLWGITISNFMVGVPIDENKNVVGGFMQLLHPFALLGGVMFLLLCIVHGLQFITLRTTGKLRERARIVAIKIAPVTLITLLIFAGVGLWKTDIFTVHGTEWIMVPIGAFVALFASTLLNKRRRDGWAFFMTSLTIILLSASVFIGMFPRVMISTLGAANDLTIYNAASGAYALKLMSYFSITILPFVIGSQIWSFYVFKQPVKSNNDLEY</sequence>
<feature type="transmembrane region" description="Helical" evidence="12">
    <location>
        <begin position="83"/>
        <end position="103"/>
    </location>
</feature>
<evidence type="ECO:0000256" key="7">
    <source>
        <dbReference type="ARBA" id="ARBA00022723"/>
    </source>
</evidence>
<evidence type="ECO:0000256" key="12">
    <source>
        <dbReference type="SAM" id="Phobius"/>
    </source>
</evidence>
<comment type="subcellular location">
    <subcellularLocation>
        <location evidence="1">Cell membrane</location>
        <topology evidence="1">Multi-pass membrane protein</topology>
    </subcellularLocation>
</comment>
<dbReference type="PIRSF" id="PIRSF000267">
    <property type="entry name" value="Cyt_oxidse_sub2"/>
    <property type="match status" value="1"/>
</dbReference>
<evidence type="ECO:0000256" key="9">
    <source>
        <dbReference type="ARBA" id="ARBA00022989"/>
    </source>
</evidence>
<feature type="transmembrane region" description="Helical" evidence="12">
    <location>
        <begin position="195"/>
        <end position="217"/>
    </location>
</feature>
<feature type="transmembrane region" description="Helical" evidence="12">
    <location>
        <begin position="6"/>
        <end position="25"/>
    </location>
</feature>
<keyword evidence="3" id="KW-0813">Transport</keyword>
<proteinExistence type="inferred from homology"/>
<feature type="transmembrane region" description="Helical" evidence="12">
    <location>
        <begin position="254"/>
        <end position="275"/>
    </location>
</feature>
<evidence type="ECO:0000313" key="13">
    <source>
        <dbReference type="EMBL" id="MDZ5609203.1"/>
    </source>
</evidence>
<dbReference type="Pfam" id="PF02322">
    <property type="entry name" value="Cyt_bd_oxida_II"/>
    <property type="match status" value="1"/>
</dbReference>
<evidence type="ECO:0000256" key="8">
    <source>
        <dbReference type="ARBA" id="ARBA00022982"/>
    </source>
</evidence>
<evidence type="ECO:0000256" key="10">
    <source>
        <dbReference type="ARBA" id="ARBA00023004"/>
    </source>
</evidence>
<comment type="caution">
    <text evidence="13">The sequence shown here is derived from an EMBL/GenBank/DDBJ whole genome shotgun (WGS) entry which is preliminary data.</text>
</comment>
<evidence type="ECO:0000256" key="5">
    <source>
        <dbReference type="ARBA" id="ARBA00022617"/>
    </source>
</evidence>
<keyword evidence="9 12" id="KW-1133">Transmembrane helix</keyword>
<keyword evidence="7" id="KW-0479">Metal-binding</keyword>
<keyword evidence="11 12" id="KW-0472">Membrane</keyword>
<dbReference type="EMBL" id="JAXOVW010000053">
    <property type="protein sequence ID" value="MDZ5609203.1"/>
    <property type="molecule type" value="Genomic_DNA"/>
</dbReference>
<keyword evidence="10" id="KW-0408">Iron</keyword>
<dbReference type="RefSeq" id="WP_374218733.1">
    <property type="nucleotide sequence ID" value="NZ_JAXOVW010000053.1"/>
</dbReference>
<feature type="transmembrane region" description="Helical" evidence="12">
    <location>
        <begin position="160"/>
        <end position="183"/>
    </location>
</feature>
<keyword evidence="5" id="KW-0349">Heme</keyword>
<dbReference type="PANTHER" id="PTHR43141:SF5">
    <property type="entry name" value="CYTOCHROME BD-I UBIQUINOL OXIDASE SUBUNIT 2"/>
    <property type="match status" value="1"/>
</dbReference>
<accession>A0ABU5K0G4</accession>
<dbReference type="Proteomes" id="UP001291930">
    <property type="component" value="Unassembled WGS sequence"/>
</dbReference>
<feature type="transmembrane region" description="Helical" evidence="12">
    <location>
        <begin position="115"/>
        <end position="140"/>
    </location>
</feature>
<dbReference type="NCBIfam" id="TIGR00203">
    <property type="entry name" value="cydB"/>
    <property type="match status" value="1"/>
</dbReference>
<evidence type="ECO:0000256" key="3">
    <source>
        <dbReference type="ARBA" id="ARBA00022448"/>
    </source>
</evidence>
<keyword evidence="14" id="KW-1185">Reference proteome</keyword>
<keyword evidence="8" id="KW-0249">Electron transport</keyword>
<protein>
    <submittedName>
        <fullName evidence="13">Cytochrome d ubiquinol oxidase subunit II</fullName>
    </submittedName>
</protein>
<keyword evidence="4" id="KW-1003">Cell membrane</keyword>
<name>A0ABU5K0G4_9BACI</name>
<comment type="similarity">
    <text evidence="2">Belongs to the cytochrome ubiquinol oxidase subunit 2 family.</text>
</comment>
<dbReference type="PANTHER" id="PTHR43141">
    <property type="entry name" value="CYTOCHROME BD2 SUBUNIT II"/>
    <property type="match status" value="1"/>
</dbReference>
<reference evidence="14" key="1">
    <citation type="submission" date="2023-11" db="EMBL/GenBank/DDBJ databases">
        <title>Genome Sequence of Bacillus pseudomycoides stain BUPM19.</title>
        <authorList>
            <person name="Farhat A."/>
        </authorList>
    </citation>
    <scope>NUCLEOTIDE SEQUENCE [LARGE SCALE GENOMIC DNA]</scope>
    <source>
        <strain evidence="14">BUPM19</strain>
    </source>
</reference>
<organism evidence="13 14">
    <name type="scientific">Bacillus bingmayongensis</name>
    <dbReference type="NCBI Taxonomy" id="1150157"/>
    <lineage>
        <taxon>Bacteria</taxon>
        <taxon>Bacillati</taxon>
        <taxon>Bacillota</taxon>
        <taxon>Bacilli</taxon>
        <taxon>Bacillales</taxon>
        <taxon>Bacillaceae</taxon>
        <taxon>Bacillus</taxon>
    </lineage>
</organism>